<dbReference type="InterPro" id="IPR036291">
    <property type="entry name" value="NAD(P)-bd_dom_sf"/>
</dbReference>
<dbReference type="GO" id="GO:0006571">
    <property type="term" value="P:tyrosine biosynthetic process"/>
    <property type="evidence" value="ECO:0007669"/>
    <property type="project" value="InterPro"/>
</dbReference>
<dbReference type="OrthoDB" id="4149052at2"/>
<evidence type="ECO:0000256" key="3">
    <source>
        <dbReference type="SAM" id="MobiDB-lite"/>
    </source>
</evidence>
<proteinExistence type="inferred from homology"/>
<dbReference type="Proteomes" id="UP000182237">
    <property type="component" value="Chromosome I"/>
</dbReference>
<dbReference type="EMBL" id="LT629765">
    <property type="protein sequence ID" value="SDS03533.1"/>
    <property type="molecule type" value="Genomic_DNA"/>
</dbReference>
<dbReference type="GO" id="GO:0070403">
    <property type="term" value="F:NAD+ binding"/>
    <property type="evidence" value="ECO:0007669"/>
    <property type="project" value="TreeGrafter"/>
</dbReference>
<dbReference type="InterPro" id="IPR008927">
    <property type="entry name" value="6-PGluconate_DH-like_C_sf"/>
</dbReference>
<dbReference type="PROSITE" id="PS51176">
    <property type="entry name" value="PDH_ADH"/>
    <property type="match status" value="1"/>
</dbReference>
<dbReference type="Pfam" id="PF02558">
    <property type="entry name" value="ApbA"/>
    <property type="match status" value="1"/>
</dbReference>
<accession>A0A1H1NX60</accession>
<keyword evidence="2" id="KW-0560">Oxidoreductase</keyword>
<dbReference type="SUPFAM" id="SSF48179">
    <property type="entry name" value="6-phosphogluconate dehydrogenase C-terminal domain-like"/>
    <property type="match status" value="1"/>
</dbReference>
<comment type="similarity">
    <text evidence="1">Belongs to the prephenate/arogenate dehydrogenase family.</text>
</comment>
<evidence type="ECO:0000259" key="4">
    <source>
        <dbReference type="PROSITE" id="PS51176"/>
    </source>
</evidence>
<dbReference type="Gene3D" id="3.40.50.720">
    <property type="entry name" value="NAD(P)-binding Rossmann-like Domain"/>
    <property type="match status" value="1"/>
</dbReference>
<dbReference type="eggNOG" id="COG0287">
    <property type="taxonomic scope" value="Bacteria"/>
</dbReference>
<evidence type="ECO:0000313" key="6">
    <source>
        <dbReference type="Proteomes" id="UP000182237"/>
    </source>
</evidence>
<dbReference type="GO" id="GO:0008977">
    <property type="term" value="F:prephenate dehydrogenase (NAD+) activity"/>
    <property type="evidence" value="ECO:0007669"/>
    <property type="project" value="InterPro"/>
</dbReference>
<dbReference type="InterPro" id="IPR013332">
    <property type="entry name" value="KPR_N"/>
</dbReference>
<protein>
    <submittedName>
        <fullName evidence="5">Prephenate dehydrogenase</fullName>
    </submittedName>
</protein>
<sequence>MSTTPTPPSSRSKQAVIVGFGPVGQMIASILAPHGWHIHALDTRPRVSFDGAEALSTLEQYLEVDARQPTPATAAALTSCSLVVLAVPEESALETLEALAPLLPADALIVETLSRKDRLRAHLAAAVPEHAMLSINPLFHPGLGPRGNRIAVVAPVTHPTVTDVVSCIEDAGARVVFLSAREHDNELVAVQALTHSALLAFAASLPHIVADVDRCLEFAPPPTRLLMALAARVASGSPETYWDIQGAALGQPPARDILANALARLDDDLAQDSPASFAQSLAENQSWFSTRLASLTDLAKTALGHTIDTTAPRPAASDDQTPATPSSKEDPDVHDDH</sequence>
<dbReference type="SUPFAM" id="SSF51735">
    <property type="entry name" value="NAD(P)-binding Rossmann-fold domains"/>
    <property type="match status" value="1"/>
</dbReference>
<feature type="compositionally biased region" description="Basic and acidic residues" evidence="3">
    <location>
        <begin position="327"/>
        <end position="337"/>
    </location>
</feature>
<dbReference type="GO" id="GO:0004665">
    <property type="term" value="F:prephenate dehydrogenase (NADP+) activity"/>
    <property type="evidence" value="ECO:0007669"/>
    <property type="project" value="InterPro"/>
</dbReference>
<gene>
    <name evidence="5" type="ORF">SAMN04488539_0877</name>
</gene>
<dbReference type="Gene3D" id="1.10.3660.10">
    <property type="entry name" value="6-phosphogluconate dehydrogenase C-terminal like domain"/>
    <property type="match status" value="1"/>
</dbReference>
<evidence type="ECO:0000256" key="2">
    <source>
        <dbReference type="ARBA" id="ARBA00023002"/>
    </source>
</evidence>
<dbReference type="InterPro" id="IPR050812">
    <property type="entry name" value="Preph/Arog_dehydrog"/>
</dbReference>
<dbReference type="PANTHER" id="PTHR21363:SF0">
    <property type="entry name" value="PREPHENATE DEHYDROGENASE [NADP(+)]"/>
    <property type="match status" value="1"/>
</dbReference>
<evidence type="ECO:0000256" key="1">
    <source>
        <dbReference type="ARBA" id="ARBA00007964"/>
    </source>
</evidence>
<evidence type="ECO:0000313" key="5">
    <source>
        <dbReference type="EMBL" id="SDS03533.1"/>
    </source>
</evidence>
<feature type="domain" description="Prephenate/arogenate dehydrogenase" evidence="4">
    <location>
        <begin position="13"/>
        <end position="299"/>
    </location>
</feature>
<dbReference type="PANTHER" id="PTHR21363">
    <property type="entry name" value="PREPHENATE DEHYDROGENASE"/>
    <property type="match status" value="1"/>
</dbReference>
<dbReference type="STRING" id="1203190.GCA_000312345_01787"/>
<dbReference type="InterPro" id="IPR003099">
    <property type="entry name" value="Prephen_DH"/>
</dbReference>
<name>A0A1H1NX60_9CORY</name>
<dbReference type="AlphaFoldDB" id="A0A1H1NX60"/>
<keyword evidence="6" id="KW-1185">Reference proteome</keyword>
<feature type="region of interest" description="Disordered" evidence="3">
    <location>
        <begin position="305"/>
        <end position="337"/>
    </location>
</feature>
<reference evidence="5 6" key="1">
    <citation type="submission" date="2016-10" db="EMBL/GenBank/DDBJ databases">
        <authorList>
            <person name="de Groot N.N."/>
        </authorList>
    </citation>
    <scope>NUCLEOTIDE SEQUENCE [LARGE SCALE GENOMIC DNA]</scope>
    <source>
        <strain evidence="5 6">DSM 45434</strain>
    </source>
</reference>
<dbReference type="RefSeq" id="WP_019194587.1">
    <property type="nucleotide sequence ID" value="NZ_LT629765.1"/>
</dbReference>
<organism evidence="5 6">
    <name type="scientific">Corynebacterium timonense</name>
    <dbReference type="NCBI Taxonomy" id="441500"/>
    <lineage>
        <taxon>Bacteria</taxon>
        <taxon>Bacillati</taxon>
        <taxon>Actinomycetota</taxon>
        <taxon>Actinomycetes</taxon>
        <taxon>Mycobacteriales</taxon>
        <taxon>Corynebacteriaceae</taxon>
        <taxon>Corynebacterium</taxon>
    </lineage>
</organism>